<organism evidence="14 15">
    <name type="scientific">Thalassospira alkalitolerans</name>
    <dbReference type="NCBI Taxonomy" id="1293890"/>
    <lineage>
        <taxon>Bacteria</taxon>
        <taxon>Pseudomonadati</taxon>
        <taxon>Pseudomonadota</taxon>
        <taxon>Alphaproteobacteria</taxon>
        <taxon>Rhodospirillales</taxon>
        <taxon>Thalassospiraceae</taxon>
        <taxon>Thalassospira</taxon>
    </lineage>
</organism>
<dbReference type="GO" id="GO:0016491">
    <property type="term" value="F:oxidoreductase activity"/>
    <property type="evidence" value="ECO:0007669"/>
    <property type="project" value="UniProtKB-KW"/>
</dbReference>
<evidence type="ECO:0000256" key="6">
    <source>
        <dbReference type="ARBA" id="ARBA00022723"/>
    </source>
</evidence>
<evidence type="ECO:0000256" key="10">
    <source>
        <dbReference type="ARBA" id="ARBA00034078"/>
    </source>
</evidence>
<keyword evidence="4" id="KW-0500">Molybdenum</keyword>
<evidence type="ECO:0000256" key="11">
    <source>
        <dbReference type="ARBA" id="ARBA00053029"/>
    </source>
</evidence>
<protein>
    <submittedName>
        <fullName evidence="14">Aldehyde oxidase</fullName>
    </submittedName>
</protein>
<comment type="cofactor">
    <cofactor evidence="2">
        <name>FAD</name>
        <dbReference type="ChEBI" id="CHEBI:57692"/>
    </cofactor>
</comment>
<dbReference type="FunFam" id="3.30.365.10:FF:000002">
    <property type="entry name" value="Xanthine dehydrogenase oxidase"/>
    <property type="match status" value="1"/>
</dbReference>
<dbReference type="STRING" id="1293890.TALK_05600"/>
<proteinExistence type="inferred from homology"/>
<dbReference type="InterPro" id="IPR046867">
    <property type="entry name" value="AldOxase/xan_DH_MoCoBD2"/>
</dbReference>
<evidence type="ECO:0000256" key="4">
    <source>
        <dbReference type="ARBA" id="ARBA00022505"/>
    </source>
</evidence>
<dbReference type="PANTHER" id="PTHR11908">
    <property type="entry name" value="XANTHINE DEHYDROGENASE"/>
    <property type="match status" value="1"/>
</dbReference>
<evidence type="ECO:0000256" key="9">
    <source>
        <dbReference type="ARBA" id="ARBA00023014"/>
    </source>
</evidence>
<dbReference type="InterPro" id="IPR000674">
    <property type="entry name" value="Ald_Oxase/Xan_DH_a/b"/>
</dbReference>
<dbReference type="SUPFAM" id="SSF56003">
    <property type="entry name" value="Molybdenum cofactor-binding domain"/>
    <property type="match status" value="1"/>
</dbReference>
<dbReference type="PANTHER" id="PTHR11908:SF132">
    <property type="entry name" value="ALDEHYDE OXIDASE 1-RELATED"/>
    <property type="match status" value="1"/>
</dbReference>
<evidence type="ECO:0000256" key="5">
    <source>
        <dbReference type="ARBA" id="ARBA00022714"/>
    </source>
</evidence>
<name>A0A1Y2LDT6_9PROT</name>
<evidence type="ECO:0000313" key="15">
    <source>
        <dbReference type="Proteomes" id="UP000193396"/>
    </source>
</evidence>
<evidence type="ECO:0000256" key="7">
    <source>
        <dbReference type="ARBA" id="ARBA00023002"/>
    </source>
</evidence>
<dbReference type="GO" id="GO:0030151">
    <property type="term" value="F:molybdenum ion binding"/>
    <property type="evidence" value="ECO:0007669"/>
    <property type="project" value="InterPro"/>
</dbReference>
<feature type="domain" description="Aldehyde oxidase/xanthine dehydrogenase a/b hammerhead" evidence="13">
    <location>
        <begin position="42"/>
        <end position="150"/>
    </location>
</feature>
<dbReference type="InterPro" id="IPR016208">
    <property type="entry name" value="Ald_Oxase/xanthine_DH-like"/>
</dbReference>
<comment type="cofactor">
    <cofactor evidence="1">
        <name>Mo-molybdopterin</name>
        <dbReference type="ChEBI" id="CHEBI:71302"/>
    </cofactor>
</comment>
<dbReference type="Pfam" id="PF02738">
    <property type="entry name" value="MoCoBD_1"/>
    <property type="match status" value="1"/>
</dbReference>
<dbReference type="InterPro" id="IPR036856">
    <property type="entry name" value="Ald_Oxase/Xan_DH_a/b_sf"/>
</dbReference>
<comment type="cofactor">
    <cofactor evidence="11">
        <name>Mo-molybdopterin cytosine dinucleotide</name>
        <dbReference type="ChEBI" id="CHEBI:71308"/>
    </cofactor>
</comment>
<keyword evidence="7" id="KW-0560">Oxidoreductase</keyword>
<evidence type="ECO:0000256" key="2">
    <source>
        <dbReference type="ARBA" id="ARBA00001974"/>
    </source>
</evidence>
<keyword evidence="9" id="KW-0411">Iron-sulfur</keyword>
<reference evidence="14 15" key="1">
    <citation type="submission" date="2014-03" db="EMBL/GenBank/DDBJ databases">
        <title>The draft genome sequence of Thalassospira alkalitolerans JCM 18968.</title>
        <authorList>
            <person name="Lai Q."/>
            <person name="Shao Z."/>
        </authorList>
    </citation>
    <scope>NUCLEOTIDE SEQUENCE [LARGE SCALE GENOMIC DNA]</scope>
    <source>
        <strain evidence="14 15">JCM 18968</strain>
    </source>
</reference>
<dbReference type="Pfam" id="PF20256">
    <property type="entry name" value="MoCoBD_2"/>
    <property type="match status" value="1"/>
</dbReference>
<dbReference type="Proteomes" id="UP000193396">
    <property type="component" value="Unassembled WGS sequence"/>
</dbReference>
<gene>
    <name evidence="14" type="ORF">TALK_05600</name>
</gene>
<comment type="cofactor">
    <cofactor evidence="10">
        <name>[2Fe-2S] cluster</name>
        <dbReference type="ChEBI" id="CHEBI:190135"/>
    </cofactor>
</comment>
<keyword evidence="5" id="KW-0001">2Fe-2S</keyword>
<feature type="region of interest" description="Disordered" evidence="12">
    <location>
        <begin position="1"/>
        <end position="39"/>
    </location>
</feature>
<dbReference type="Gene3D" id="3.30.365.10">
    <property type="entry name" value="Aldehyde oxidase/xanthine dehydrogenase, molybdopterin binding domain"/>
    <property type="match status" value="4"/>
</dbReference>
<evidence type="ECO:0000256" key="12">
    <source>
        <dbReference type="SAM" id="MobiDB-lite"/>
    </source>
</evidence>
<evidence type="ECO:0000256" key="8">
    <source>
        <dbReference type="ARBA" id="ARBA00023004"/>
    </source>
</evidence>
<dbReference type="SUPFAM" id="SSF54665">
    <property type="entry name" value="CO dehydrogenase molybdoprotein N-domain-like"/>
    <property type="match status" value="1"/>
</dbReference>
<dbReference type="EMBL" id="JFKB01000003">
    <property type="protein sequence ID" value="OSQ49080.1"/>
    <property type="molecule type" value="Genomic_DNA"/>
</dbReference>
<dbReference type="InterPro" id="IPR008274">
    <property type="entry name" value="AldOxase/xan_DH_MoCoBD1"/>
</dbReference>
<dbReference type="InterPro" id="IPR014309">
    <property type="entry name" value="Xanthine_DH_Mopterin-bd_su"/>
</dbReference>
<evidence type="ECO:0000313" key="14">
    <source>
        <dbReference type="EMBL" id="OSQ49080.1"/>
    </source>
</evidence>
<dbReference type="SMART" id="SM01008">
    <property type="entry name" value="Ald_Xan_dh_C"/>
    <property type="match status" value="1"/>
</dbReference>
<evidence type="ECO:0000259" key="13">
    <source>
        <dbReference type="SMART" id="SM01008"/>
    </source>
</evidence>
<dbReference type="Pfam" id="PF01315">
    <property type="entry name" value="Ald_Xan_dh_C"/>
    <property type="match status" value="1"/>
</dbReference>
<accession>A0A1Y2LDT6</accession>
<keyword evidence="6" id="KW-0479">Metal-binding</keyword>
<comment type="similarity">
    <text evidence="3">Belongs to the xanthine dehydrogenase family.</text>
</comment>
<dbReference type="RefSeq" id="WP_085616748.1">
    <property type="nucleotide sequence ID" value="NZ_JFKB01000003.1"/>
</dbReference>
<keyword evidence="15" id="KW-1185">Reference proteome</keyword>
<dbReference type="GO" id="GO:0051537">
    <property type="term" value="F:2 iron, 2 sulfur cluster binding"/>
    <property type="evidence" value="ECO:0007669"/>
    <property type="project" value="UniProtKB-KW"/>
</dbReference>
<sequence>MSRTPSQLVDQKEPGELMAPTPGLLGGVRSPSKHDSGPKHVTGEAVYIDDILEPFGTLHLAPGAATIAHGKIVKMDLSKVRSAPGVVCVLTADDVPGVNDVSPAHTHDDPVLPDGIVQFYGQPVFCVAAETREQARNAAKLAHIEYEELPAVLSTEEALEKQQFVAPPHVMAQGDAVSALARAKHRRSSKMEIGGQDHFYLEGQITFAIPQEDGDVLLHCSTQHPSEVQHNIANVLGRPANAVTVEVRRMGGGFGGKETQASQWAALSAIVAVKTGRPAKMRLDRDDDMVMTGKRHDFIVEYDVGFDDDGRICGLDIQYATNCGFSADLSAAICDRAMFHTDNAYYLGDVEIRSYRCKTNLVSNTAFRGFGGPQGMVAIERIIDEIALTLGRDPLDVRIANYYGINDRNTTPYHMTVEDNVLAELTDEIVTSSDYRKRRADIAAFNADSPVIKRGLSITPVKFGISFTTSFLNQAGALIHIYQDGSVHLNHGGTEMGQGLFIKVAQVVAEEFQIDLDRIKITATNTGKVPNTSATAASSGADMNGMAARDAAITIKNRLIAFAAEKYGVAEAAIRFVPGRVMIGDVADVEFADLVKQAYLARVSLSATGYYATPKIHYDRETASGRPFYYFAYGIACSEVMIDTLTGENKVTRVDICHDVGRSLNPAIDRGQIEGGFIQGMGWLTSEELWWNDAGQLRTHAPSTYKIPACSDRPEDFRINIWNPGRNVEKSIHRSKAVGEPPLMLAISVHRAIADAIASIGDGKVIPMLDTPATPEAVLYAVAGVAKGMIARHHDTIVAAGE</sequence>
<dbReference type="InterPro" id="IPR037165">
    <property type="entry name" value="AldOxase/xan_DH_Mopterin-bd_sf"/>
</dbReference>
<evidence type="ECO:0000256" key="1">
    <source>
        <dbReference type="ARBA" id="ARBA00001924"/>
    </source>
</evidence>
<dbReference type="GO" id="GO:0005506">
    <property type="term" value="F:iron ion binding"/>
    <property type="evidence" value="ECO:0007669"/>
    <property type="project" value="InterPro"/>
</dbReference>
<dbReference type="AlphaFoldDB" id="A0A1Y2LDT6"/>
<keyword evidence="8" id="KW-0408">Iron</keyword>
<dbReference type="NCBIfam" id="TIGR02965">
    <property type="entry name" value="xanthine_xdhB"/>
    <property type="match status" value="1"/>
</dbReference>
<dbReference type="FunFam" id="3.30.365.10:FF:000001">
    <property type="entry name" value="Xanthine dehydrogenase oxidase"/>
    <property type="match status" value="1"/>
</dbReference>
<evidence type="ECO:0000256" key="3">
    <source>
        <dbReference type="ARBA" id="ARBA00006849"/>
    </source>
</evidence>
<dbReference type="Gene3D" id="3.90.1170.50">
    <property type="entry name" value="Aldehyde oxidase/xanthine dehydrogenase, a/b hammerhead"/>
    <property type="match status" value="1"/>
</dbReference>
<comment type="caution">
    <text evidence="14">The sequence shown here is derived from an EMBL/GenBank/DDBJ whole genome shotgun (WGS) entry which is preliminary data.</text>
</comment>